<dbReference type="SUPFAM" id="SSF48264">
    <property type="entry name" value="Cytochrome P450"/>
    <property type="match status" value="1"/>
</dbReference>
<dbReference type="InterPro" id="IPR050121">
    <property type="entry name" value="Cytochrome_P450_monoxygenase"/>
</dbReference>
<evidence type="ECO:0000313" key="11">
    <source>
        <dbReference type="Proteomes" id="UP000184267"/>
    </source>
</evidence>
<keyword evidence="4" id="KW-0349">Heme</keyword>
<reference evidence="10 11" key="1">
    <citation type="submission" date="2016-10" db="EMBL/GenBank/DDBJ databases">
        <title>Genome sequence of the basidiomycete white-rot fungus Trametes pubescens.</title>
        <authorList>
            <person name="Makela M.R."/>
            <person name="Granchi Z."/>
            <person name="Peng M."/>
            <person name="De Vries R.P."/>
            <person name="Grigoriev I."/>
            <person name="Riley R."/>
            <person name="Hilden K."/>
        </authorList>
    </citation>
    <scope>NUCLEOTIDE SEQUENCE [LARGE SCALE GENOMIC DNA]</scope>
    <source>
        <strain evidence="10 11">FBCC735</strain>
    </source>
</reference>
<evidence type="ECO:0000256" key="5">
    <source>
        <dbReference type="ARBA" id="ARBA00022723"/>
    </source>
</evidence>
<feature type="chain" id="PRO_5012047204" evidence="9">
    <location>
        <begin position="22"/>
        <end position="526"/>
    </location>
</feature>
<evidence type="ECO:0000313" key="10">
    <source>
        <dbReference type="EMBL" id="OJT02967.1"/>
    </source>
</evidence>
<comment type="pathway">
    <text evidence="2">Secondary metabolite biosynthesis.</text>
</comment>
<evidence type="ECO:0000256" key="6">
    <source>
        <dbReference type="ARBA" id="ARBA00023002"/>
    </source>
</evidence>
<dbReference type="STRING" id="154538.A0A1M2V5Z7"/>
<evidence type="ECO:0000256" key="4">
    <source>
        <dbReference type="ARBA" id="ARBA00022617"/>
    </source>
</evidence>
<dbReference type="GO" id="GO:0005506">
    <property type="term" value="F:iron ion binding"/>
    <property type="evidence" value="ECO:0007669"/>
    <property type="project" value="InterPro"/>
</dbReference>
<dbReference type="GO" id="GO:0016705">
    <property type="term" value="F:oxidoreductase activity, acting on paired donors, with incorporation or reduction of molecular oxygen"/>
    <property type="evidence" value="ECO:0007669"/>
    <property type="project" value="InterPro"/>
</dbReference>
<evidence type="ECO:0000256" key="1">
    <source>
        <dbReference type="ARBA" id="ARBA00001971"/>
    </source>
</evidence>
<keyword evidence="7" id="KW-0408">Iron</keyword>
<dbReference type="AlphaFoldDB" id="A0A1M2V5Z7"/>
<protein>
    <submittedName>
        <fullName evidence="10">Cytochrome P450 3A24</fullName>
    </submittedName>
</protein>
<comment type="cofactor">
    <cofactor evidence="1">
        <name>heme</name>
        <dbReference type="ChEBI" id="CHEBI:30413"/>
    </cofactor>
</comment>
<feature type="signal peptide" evidence="9">
    <location>
        <begin position="1"/>
        <end position="21"/>
    </location>
</feature>
<dbReference type="OrthoDB" id="1470350at2759"/>
<sequence>MILYAVLLCVAFFAWKTQRTARSSLDKLPGPPAGSFFAGNALEMMDRNGWGFHERLMRTYGSVIRLHWLFGAPALYTYDPLALQHIVKDIATYEEPSWYIQSNSIMLGPGILSVEGVTHRKQRKMLTPVFSAKHLRGAVSVFYQVVDKLVDAISARVPAGPQATDVDVLNWMGRAALELIGQSGIGYSFDPLTEDVPDAYTDAVKSFAPIATSPHVVMLRQMVPVLKHVGPAWLRHWVLQRFPLASVRRLTKISDTLHERSLEIFRAKKAAIEAGGDADAPDIMSILVRANMTASEEDRLPEDQLLGQMSSIIFAAMDTTSNSMARILYLLAEHPEVQTKLRREVLDAKAHGQMDYDQLHALPYLDAVCRETLRIAPAGVQTFRSAAKDTVLPLSQPVRATDGTLISELTIPKGTNIFLAIWACNRTEELWGPDAHEWKPERWLKPLPAAVESAAIPGVYSNFANSEDIEVVISELVANFSFEPSDTPVVWNLSGITYPSVSKESTKAELWLRVRRLEDGVQAMHQ</sequence>
<dbReference type="GO" id="GO:0020037">
    <property type="term" value="F:heme binding"/>
    <property type="evidence" value="ECO:0007669"/>
    <property type="project" value="InterPro"/>
</dbReference>
<accession>A0A1M2V5Z7</accession>
<dbReference type="Gene3D" id="1.10.630.10">
    <property type="entry name" value="Cytochrome P450"/>
    <property type="match status" value="1"/>
</dbReference>
<comment type="similarity">
    <text evidence="3">Belongs to the cytochrome P450 family.</text>
</comment>
<dbReference type="EMBL" id="MNAD01001639">
    <property type="protein sequence ID" value="OJT02967.1"/>
    <property type="molecule type" value="Genomic_DNA"/>
</dbReference>
<keyword evidence="11" id="KW-1185">Reference proteome</keyword>
<dbReference type="GO" id="GO:0004497">
    <property type="term" value="F:monooxygenase activity"/>
    <property type="evidence" value="ECO:0007669"/>
    <property type="project" value="UniProtKB-KW"/>
</dbReference>
<evidence type="ECO:0000256" key="2">
    <source>
        <dbReference type="ARBA" id="ARBA00005179"/>
    </source>
</evidence>
<gene>
    <name evidence="10" type="ORF">TRAPUB_6446</name>
</gene>
<evidence type="ECO:0000256" key="8">
    <source>
        <dbReference type="ARBA" id="ARBA00023033"/>
    </source>
</evidence>
<keyword evidence="6" id="KW-0560">Oxidoreductase</keyword>
<evidence type="ECO:0000256" key="7">
    <source>
        <dbReference type="ARBA" id="ARBA00023004"/>
    </source>
</evidence>
<dbReference type="PANTHER" id="PTHR24305:SF166">
    <property type="entry name" value="CYTOCHROME P450 12A4, MITOCHONDRIAL-RELATED"/>
    <property type="match status" value="1"/>
</dbReference>
<keyword evidence="5" id="KW-0479">Metal-binding</keyword>
<dbReference type="InterPro" id="IPR001128">
    <property type="entry name" value="Cyt_P450"/>
</dbReference>
<proteinExistence type="inferred from homology"/>
<name>A0A1M2V5Z7_TRAPU</name>
<evidence type="ECO:0000256" key="9">
    <source>
        <dbReference type="SAM" id="SignalP"/>
    </source>
</evidence>
<dbReference type="OMA" id="PYGGVFM"/>
<dbReference type="InterPro" id="IPR036396">
    <property type="entry name" value="Cyt_P450_sf"/>
</dbReference>
<dbReference type="Pfam" id="PF00067">
    <property type="entry name" value="p450"/>
    <property type="match status" value="1"/>
</dbReference>
<keyword evidence="9" id="KW-0732">Signal</keyword>
<organism evidence="10 11">
    <name type="scientific">Trametes pubescens</name>
    <name type="common">White-rot fungus</name>
    <dbReference type="NCBI Taxonomy" id="154538"/>
    <lineage>
        <taxon>Eukaryota</taxon>
        <taxon>Fungi</taxon>
        <taxon>Dikarya</taxon>
        <taxon>Basidiomycota</taxon>
        <taxon>Agaricomycotina</taxon>
        <taxon>Agaricomycetes</taxon>
        <taxon>Polyporales</taxon>
        <taxon>Polyporaceae</taxon>
        <taxon>Trametes</taxon>
    </lineage>
</organism>
<dbReference type="PANTHER" id="PTHR24305">
    <property type="entry name" value="CYTOCHROME P450"/>
    <property type="match status" value="1"/>
</dbReference>
<comment type="caution">
    <text evidence="10">The sequence shown here is derived from an EMBL/GenBank/DDBJ whole genome shotgun (WGS) entry which is preliminary data.</text>
</comment>
<evidence type="ECO:0000256" key="3">
    <source>
        <dbReference type="ARBA" id="ARBA00010617"/>
    </source>
</evidence>
<dbReference type="Proteomes" id="UP000184267">
    <property type="component" value="Unassembled WGS sequence"/>
</dbReference>
<keyword evidence="8" id="KW-0503">Monooxygenase</keyword>